<dbReference type="Gene3D" id="3.40.50.720">
    <property type="entry name" value="NAD(P)-binding Rossmann-like Domain"/>
    <property type="match status" value="1"/>
</dbReference>
<dbReference type="InterPro" id="IPR036291">
    <property type="entry name" value="NAD(P)-bd_dom_sf"/>
</dbReference>
<dbReference type="UniPathway" id="UPA00281"/>
<dbReference type="Pfam" id="PF04321">
    <property type="entry name" value="RmlD_sub_bind"/>
    <property type="match status" value="1"/>
</dbReference>
<comment type="function">
    <text evidence="6">Catalyzes the reduction of dTDP-6-deoxy-L-lyxo-4-hexulose to yield dTDP-L-rhamnose.</text>
</comment>
<dbReference type="Proteomes" id="UP000198749">
    <property type="component" value="Unassembled WGS sequence"/>
</dbReference>
<gene>
    <name evidence="8" type="ORF">SAMN03080615_04028</name>
</gene>
<dbReference type="CDD" id="cd05254">
    <property type="entry name" value="dTDP_HR_like_SDR_e"/>
    <property type="match status" value="1"/>
</dbReference>
<dbReference type="InterPro" id="IPR005913">
    <property type="entry name" value="dTDP_dehydrorham_reduct"/>
</dbReference>
<evidence type="ECO:0000259" key="7">
    <source>
        <dbReference type="Pfam" id="PF04321"/>
    </source>
</evidence>
<dbReference type="PANTHER" id="PTHR10491:SF4">
    <property type="entry name" value="METHIONINE ADENOSYLTRANSFERASE 2 SUBUNIT BETA"/>
    <property type="match status" value="1"/>
</dbReference>
<evidence type="ECO:0000256" key="1">
    <source>
        <dbReference type="ARBA" id="ARBA00004781"/>
    </source>
</evidence>
<dbReference type="OrthoDB" id="9803892at2"/>
<sequence>MTQDFLTTPAKILITGADGQIGYFLNQATQNDPFFSVVAFTDAKLDISNRQQVQKRLDEHLPDYVINTTGFNAVDQAEAQSERCYALNRDAVENLAMACGELSIPLIHLSSDYVFDGHYESGYKEDDQARPLGLYGDSKWEGEEVLRATLPRHLILRVSWVFSTIGDNFMRRALLQARQEEEIVAADDRRGCPTSASDIARVIVAILKQLHNGAENWGTYHYCCAEITTRYGFTEAVLAAAGQYEKLKVEKLIPISSSELGSDAERPASSVLVCTKLLNHFGIRQLPWRSQLVAMIREQYQNEEINDITA</sequence>
<feature type="domain" description="RmlD-like substrate binding" evidence="7">
    <location>
        <begin position="11"/>
        <end position="299"/>
    </location>
</feature>
<evidence type="ECO:0000256" key="6">
    <source>
        <dbReference type="RuleBase" id="RU364082"/>
    </source>
</evidence>
<reference evidence="9" key="1">
    <citation type="submission" date="2016-10" db="EMBL/GenBank/DDBJ databases">
        <authorList>
            <person name="Varghese N."/>
            <person name="Submissions S."/>
        </authorList>
    </citation>
    <scope>NUCLEOTIDE SEQUENCE [LARGE SCALE GENOMIC DNA]</scope>
    <source>
        <strain evidence="9">DSM 18887</strain>
    </source>
</reference>
<dbReference type="GO" id="GO:0008831">
    <property type="term" value="F:dTDP-4-dehydrorhamnose reductase activity"/>
    <property type="evidence" value="ECO:0007669"/>
    <property type="project" value="UniProtKB-EC"/>
</dbReference>
<name>A0A1H9LNL6_9GAMM</name>
<dbReference type="EC" id="1.1.1.133" evidence="3 6"/>
<evidence type="ECO:0000313" key="8">
    <source>
        <dbReference type="EMBL" id="SER13081.1"/>
    </source>
</evidence>
<dbReference type="UniPathway" id="UPA00124"/>
<dbReference type="EMBL" id="FOGB01000018">
    <property type="protein sequence ID" value="SER13081.1"/>
    <property type="molecule type" value="Genomic_DNA"/>
</dbReference>
<keyword evidence="9" id="KW-1185">Reference proteome</keyword>
<organism evidence="8 9">
    <name type="scientific">Amphritea atlantica</name>
    <dbReference type="NCBI Taxonomy" id="355243"/>
    <lineage>
        <taxon>Bacteria</taxon>
        <taxon>Pseudomonadati</taxon>
        <taxon>Pseudomonadota</taxon>
        <taxon>Gammaproteobacteria</taxon>
        <taxon>Oceanospirillales</taxon>
        <taxon>Oceanospirillaceae</taxon>
        <taxon>Amphritea</taxon>
    </lineage>
</organism>
<comment type="similarity">
    <text evidence="2 6">Belongs to the dTDP-4-dehydrorhamnose reductase family.</text>
</comment>
<dbReference type="PANTHER" id="PTHR10491">
    <property type="entry name" value="DTDP-4-DEHYDRORHAMNOSE REDUCTASE"/>
    <property type="match status" value="1"/>
</dbReference>
<comment type="pathway">
    <text evidence="1 6">Carbohydrate biosynthesis; dTDP-L-rhamnose biosynthesis.</text>
</comment>
<evidence type="ECO:0000256" key="2">
    <source>
        <dbReference type="ARBA" id="ARBA00010944"/>
    </source>
</evidence>
<accession>A0A1H9LNL6</accession>
<comment type="catalytic activity">
    <reaction evidence="5 6">
        <text>dTDP-beta-L-rhamnose + NADP(+) = dTDP-4-dehydro-beta-L-rhamnose + NADPH + H(+)</text>
        <dbReference type="Rhea" id="RHEA:21796"/>
        <dbReference type="ChEBI" id="CHEBI:15378"/>
        <dbReference type="ChEBI" id="CHEBI:57510"/>
        <dbReference type="ChEBI" id="CHEBI:57783"/>
        <dbReference type="ChEBI" id="CHEBI:58349"/>
        <dbReference type="ChEBI" id="CHEBI:62830"/>
        <dbReference type="EC" id="1.1.1.133"/>
    </reaction>
</comment>
<dbReference type="GO" id="GO:0009243">
    <property type="term" value="P:O antigen biosynthetic process"/>
    <property type="evidence" value="ECO:0007669"/>
    <property type="project" value="UniProtKB-UniPathway"/>
</dbReference>
<evidence type="ECO:0000256" key="3">
    <source>
        <dbReference type="ARBA" id="ARBA00012929"/>
    </source>
</evidence>
<dbReference type="GO" id="GO:0019305">
    <property type="term" value="P:dTDP-rhamnose biosynthetic process"/>
    <property type="evidence" value="ECO:0007669"/>
    <property type="project" value="UniProtKB-UniPathway"/>
</dbReference>
<comment type="cofactor">
    <cofactor evidence="6">
        <name>Mg(2+)</name>
        <dbReference type="ChEBI" id="CHEBI:18420"/>
    </cofactor>
    <text evidence="6">Binds 1 Mg(2+) ion per monomer.</text>
</comment>
<evidence type="ECO:0000256" key="4">
    <source>
        <dbReference type="ARBA" id="ARBA00017099"/>
    </source>
</evidence>
<keyword evidence="6" id="KW-0521">NADP</keyword>
<protein>
    <recommendedName>
        <fullName evidence="4 6">dTDP-4-dehydrorhamnose reductase</fullName>
        <ecNumber evidence="3 6">1.1.1.133</ecNumber>
    </recommendedName>
</protein>
<dbReference type="STRING" id="355243.SAMN03080615_04028"/>
<dbReference type="Gene3D" id="3.90.25.10">
    <property type="entry name" value="UDP-galactose 4-epimerase, domain 1"/>
    <property type="match status" value="1"/>
</dbReference>
<evidence type="ECO:0000313" key="9">
    <source>
        <dbReference type="Proteomes" id="UP000198749"/>
    </source>
</evidence>
<evidence type="ECO:0000256" key="5">
    <source>
        <dbReference type="ARBA" id="ARBA00048200"/>
    </source>
</evidence>
<dbReference type="GO" id="GO:0005829">
    <property type="term" value="C:cytosol"/>
    <property type="evidence" value="ECO:0007669"/>
    <property type="project" value="TreeGrafter"/>
</dbReference>
<proteinExistence type="inferred from homology"/>
<dbReference type="InterPro" id="IPR029903">
    <property type="entry name" value="RmlD-like-bd"/>
</dbReference>
<dbReference type="SUPFAM" id="SSF51735">
    <property type="entry name" value="NAD(P)-binding Rossmann-fold domains"/>
    <property type="match status" value="1"/>
</dbReference>
<dbReference type="AlphaFoldDB" id="A0A1H9LNL6"/>
<dbReference type="RefSeq" id="WP_091361799.1">
    <property type="nucleotide sequence ID" value="NZ_AP025284.1"/>
</dbReference>
<dbReference type="NCBIfam" id="TIGR01214">
    <property type="entry name" value="rmlD"/>
    <property type="match status" value="1"/>
</dbReference>
<keyword evidence="6" id="KW-0560">Oxidoreductase</keyword>